<accession>A0A392MPA0</accession>
<dbReference type="EMBL" id="LXQA010016021">
    <property type="protein sequence ID" value="MCH89372.1"/>
    <property type="molecule type" value="Genomic_DNA"/>
</dbReference>
<proteinExistence type="predicted"/>
<dbReference type="AlphaFoldDB" id="A0A392MPA0"/>
<sequence>MFKLNVRACVDNGNNIEFWKFKWFENHSFSDLYPNLFAKEAHPNVMITERIGNHSFSDLYPNLFAKEVHPNVMITKRIGGNGETPLWSWQWIDQLSASEMQQVEDLSELLVENRQIEVSDPNVLTAIRQLWRNDVPSKVSVFGWRLLLERLPRRTTLNRR</sequence>
<keyword evidence="2" id="KW-1185">Reference proteome</keyword>
<organism evidence="1 2">
    <name type="scientific">Trifolium medium</name>
    <dbReference type="NCBI Taxonomy" id="97028"/>
    <lineage>
        <taxon>Eukaryota</taxon>
        <taxon>Viridiplantae</taxon>
        <taxon>Streptophyta</taxon>
        <taxon>Embryophyta</taxon>
        <taxon>Tracheophyta</taxon>
        <taxon>Spermatophyta</taxon>
        <taxon>Magnoliopsida</taxon>
        <taxon>eudicotyledons</taxon>
        <taxon>Gunneridae</taxon>
        <taxon>Pentapetalae</taxon>
        <taxon>rosids</taxon>
        <taxon>fabids</taxon>
        <taxon>Fabales</taxon>
        <taxon>Fabaceae</taxon>
        <taxon>Papilionoideae</taxon>
        <taxon>50 kb inversion clade</taxon>
        <taxon>NPAAA clade</taxon>
        <taxon>Hologalegina</taxon>
        <taxon>IRL clade</taxon>
        <taxon>Trifolieae</taxon>
        <taxon>Trifolium</taxon>
    </lineage>
</organism>
<reference evidence="1 2" key="1">
    <citation type="journal article" date="2018" name="Front. Plant Sci.">
        <title>Red Clover (Trifolium pratense) and Zigzag Clover (T. medium) - A Picture of Genomic Similarities and Differences.</title>
        <authorList>
            <person name="Dluhosova J."/>
            <person name="Istvanek J."/>
            <person name="Nedelnik J."/>
            <person name="Repkova J."/>
        </authorList>
    </citation>
    <scope>NUCLEOTIDE SEQUENCE [LARGE SCALE GENOMIC DNA]</scope>
    <source>
        <strain evidence="2">cv. 10/8</strain>
        <tissue evidence="1">Leaf</tissue>
    </source>
</reference>
<comment type="caution">
    <text evidence="1">The sequence shown here is derived from an EMBL/GenBank/DDBJ whole genome shotgun (WGS) entry which is preliminary data.</text>
</comment>
<name>A0A392MPA0_9FABA</name>
<dbReference type="Proteomes" id="UP000265520">
    <property type="component" value="Unassembled WGS sequence"/>
</dbReference>
<feature type="non-terminal residue" evidence="1">
    <location>
        <position position="160"/>
    </location>
</feature>
<gene>
    <name evidence="1" type="ORF">A2U01_0010267</name>
</gene>
<evidence type="ECO:0000313" key="1">
    <source>
        <dbReference type="EMBL" id="MCH89372.1"/>
    </source>
</evidence>
<evidence type="ECO:0000313" key="2">
    <source>
        <dbReference type="Proteomes" id="UP000265520"/>
    </source>
</evidence>
<protein>
    <submittedName>
        <fullName evidence="1">Putative ribonuclease H protein</fullName>
    </submittedName>
</protein>